<evidence type="ECO:0000313" key="1">
    <source>
        <dbReference type="EMBL" id="CAA6812153.1"/>
    </source>
</evidence>
<dbReference type="AlphaFoldDB" id="A0A6S6TAL7"/>
<accession>A0A6S6TAL7</accession>
<proteinExistence type="predicted"/>
<dbReference type="EMBL" id="CACVAX010000038">
    <property type="protein sequence ID" value="CAA6812153.1"/>
    <property type="molecule type" value="Genomic_DNA"/>
</dbReference>
<sequence length="47" mass="5631">MQYDIDMQGEFAEVFTKVRIRELIEESFVLGMEAYELKKLRCNLKSK</sequence>
<protein>
    <submittedName>
        <fullName evidence="1">Uncharacterized protein</fullName>
    </submittedName>
</protein>
<reference evidence="1" key="1">
    <citation type="submission" date="2020-01" db="EMBL/GenBank/DDBJ databases">
        <authorList>
            <person name="Meier V. D."/>
            <person name="Meier V D."/>
        </authorList>
    </citation>
    <scope>NUCLEOTIDE SEQUENCE</scope>
    <source>
        <strain evidence="1">HLG_WM_MAG_04</strain>
    </source>
</reference>
<name>A0A6S6TAL7_9BACT</name>
<gene>
    <name evidence="1" type="ORF">HELGO_WM5817</name>
</gene>
<organism evidence="1">
    <name type="scientific">uncultured Sulfurovum sp</name>
    <dbReference type="NCBI Taxonomy" id="269237"/>
    <lineage>
        <taxon>Bacteria</taxon>
        <taxon>Pseudomonadati</taxon>
        <taxon>Campylobacterota</taxon>
        <taxon>Epsilonproteobacteria</taxon>
        <taxon>Campylobacterales</taxon>
        <taxon>Sulfurovaceae</taxon>
        <taxon>Sulfurovum</taxon>
        <taxon>environmental samples</taxon>
    </lineage>
</organism>